<dbReference type="Pfam" id="PF13205">
    <property type="entry name" value="Big_5"/>
    <property type="match status" value="3"/>
</dbReference>
<dbReference type="Proteomes" id="UP000178315">
    <property type="component" value="Unassembled WGS sequence"/>
</dbReference>
<sequence length="2306" mass="236570">MQHLKKAFTAFTVFATILWSLGLSLFPIALPIAKAAAGDITGVALADTDSVSPNIPSPGLDGRDFNITWVPDPATPTGPSGYMGTKIFIVPNGVSLTAGNVLVNGCGGSACQDRGFLNQYQANMFIVPDFFKADSANNPFTVQAYKACVLIDATTDQLACSSAMTPTSDSVTDTNRPFIQHTPVIAATASANAIINAIIRDDQSTAADFINGTTGAAIRLFYGTNLSLSSASSTAVQVISGAGDLFQFTVPSATVGASGTFQYYIKATDKANNTAFTCANPNPASDADCTSSPFVVNVVTAGARSIAGTIRSGGDALADAKVFIGGYAKVAATTDGAGAYSVTGLPDNNSFEITAYKNGYCDNKRFEFLGSAPLTGMDLNLNAGDCSFVAPPTGGGTYNSGGKPHVVFSGPPDNMTFVSISEKIRVGFDQALNGSTVNDSDASDAGSKVYLTTNGSDQVAGTVTYCANQSSVGCSTIFPQDQNVILFTPTSSLAQNIFYTLVITEGVTSSSGQSVEGNRSGGGHQIRFTTGGDTFNFSDNPDQYGAGGASMPPYVQSMSPGPGIQAAPNIKPLISFNQGMNTTTLTTTNIKLVKKSDNSNITITVTPDGNTGETATITPSASLALGDYEIRVLGAVANNQGVTMRAPNEGTSVAFSGFFTVSGSADTTPPSIFPAIIDGSTGVAVNKGALQYGFSKQLDPTTATTSTITMARGSTSVPASVEYRAGENNLYVIPTTILANSTAYSVTFGTGVKDLYGNAFASARTFSFTTGSADTTAPKIIEARCDEYSCNVKFNEPMNSKVQADGATSFAASVLNRTNITLATGTSAVTKEGATDLVNASSTAITLSYDPVGFGMKVQGFSTGQLTIGGDFALRIEQEAADLASNALGNTGNVIIGKVEDSKQTFGTFGGEGGMFGPPTTSFGGTGATTGGFAFTPEGFGNFTAEQASFGDATSAFPFNQMASADVNVFQVRFKPDVALLDDDLIEITFPTGTGIANAAPDNFSPFKNDMNESFGAGTVTFDTTYDSDGVSVDESSSAVTAKLSITGTPGATDQYTVDLRKITNPAIPKGPDTGGYTASIKVKRGTSTIATKTSMPYFINQGGSRSITVKVYAGTSGTGTSGANGTLFLHGGGPGGPMDKNLTLTDGKITAADGVSIANDAGVVYSSLPDGCYFLGTEPFVSLGGNDYFGQMSPEPICVNSSNSSPTKNIVLSSASASGASLAVTVKITGAATLGGSDVDIFAGGPGRFVVKNLTSVGTPESAGYTLRLPSTGQWFIGMGPGMPKGASTSTPKSLPCNPPSPVDIKVVSLGASGAMATGFQTPKGVTVDAANKTITFSCTTADKAISGTVNDGTTGLANVHINMHSQGFGAATFAQTKSDGTFSLNVGDHGSYELCAFKDGLPPNCNHIEVQPDGSDAGTDIDIFFKGKQITGSNPLVIRMKKGAYTISGKILDSSSNAISYAPVFAEDTANNFVNGGSSQDGSYTLFVDAGTWTVRSMLPPDKTDACGTFSKIVTVTTANQANQNISPSTGTCYTLSGTVTVGGSTLANAPVFIAEWDTGNSRPAAAGVFRPTSTNSSGVYSAQVAGNKTYRVGTFSQDYGEISTTKAVTTSNITDADINSGTLGTVTFAFTGGTATQEALLELKSATDQFKRITKSQKGLNTNATFSVSSGTYNYFVNVAGIGQYTGVVATGATATIDLSATNMVTLSGNINDGSGTDITGALVTLKGSDGTIATATADASGNYSATVKAGTYSVSAANAGYLPPQGATVTLTSSTSNYDWGGASPDQTALKKSDQVISGTIYKSNGTTPVTDGFVQAENTATGAIIIAPIGSDGTYSLPVDDGTYQVKAATSGHAKTALSSNVTLAGTTDSTAKNITLTADATKTSSATTESISASVGGSVDDTDTTKIKLTAGAGVLDTGSGNVTLTFEQTFTAPDTTTLKPLGDALFSITADSSGTAVKETKGNVEETFDYEHLLSKLPVGVSESDLKLTHKKDDTYVPVEGGFTIDTTNNKITGQTDHFTDFAIVYSPVGSTPTVTGTTGGTTSPGTISGGSSGGSSTVEDLQNKPVVKTPEKPIAYAPSAPQKSAAILQIERILSEAKVLIKGSIDDVVKLVNAKRDTSLEKKFASIVNKVVGKTKLSSAERTTIDAFVTYGTPETISLGVGERAGVIGSYQAAFGDLPKTEIAWADVVKIAKGRWPGATSKTAEDLAKKSFEKLYKRAPDMKAANDNAAVTIMAYGLRPGKRNLGSEGAAIKIFKAIYGRNPSTSAEWDQARAIAYSGATRKPATKQPSSKVKTASQ</sequence>
<dbReference type="SUPFAM" id="SSF49464">
    <property type="entry name" value="Carboxypeptidase regulatory domain-like"/>
    <property type="match status" value="1"/>
</dbReference>
<evidence type="ECO:0000256" key="1">
    <source>
        <dbReference type="ARBA" id="ARBA00022729"/>
    </source>
</evidence>
<evidence type="ECO:0000259" key="3">
    <source>
        <dbReference type="Pfam" id="PF13205"/>
    </source>
</evidence>
<dbReference type="InterPro" id="IPR008969">
    <property type="entry name" value="CarboxyPept-like_regulatory"/>
</dbReference>
<name>A0A1G2A7Z8_9BACT</name>
<proteinExistence type="predicted"/>
<evidence type="ECO:0000256" key="2">
    <source>
        <dbReference type="SAM" id="MobiDB-lite"/>
    </source>
</evidence>
<comment type="caution">
    <text evidence="4">The sequence shown here is derived from an EMBL/GenBank/DDBJ whole genome shotgun (WGS) entry which is preliminary data.</text>
</comment>
<dbReference type="Gene3D" id="2.60.40.1120">
    <property type="entry name" value="Carboxypeptidase-like, regulatory domain"/>
    <property type="match status" value="1"/>
</dbReference>
<feature type="region of interest" description="Disordered" evidence="2">
    <location>
        <begin position="2287"/>
        <end position="2306"/>
    </location>
</feature>
<feature type="domain" description="SbsA Ig-like" evidence="3">
    <location>
        <begin position="403"/>
        <end position="530"/>
    </location>
</feature>
<protein>
    <recommendedName>
        <fullName evidence="3">SbsA Ig-like domain-containing protein</fullName>
    </recommendedName>
</protein>
<reference evidence="4 5" key="1">
    <citation type="journal article" date="2016" name="Nat. Commun.">
        <title>Thousands of microbial genomes shed light on interconnected biogeochemical processes in an aquifer system.</title>
        <authorList>
            <person name="Anantharaman K."/>
            <person name="Brown C.T."/>
            <person name="Hug L.A."/>
            <person name="Sharon I."/>
            <person name="Castelle C.J."/>
            <person name="Probst A.J."/>
            <person name="Thomas B.C."/>
            <person name="Singh A."/>
            <person name="Wilkins M.J."/>
            <person name="Karaoz U."/>
            <person name="Brodie E.L."/>
            <person name="Williams K.H."/>
            <person name="Hubbard S.S."/>
            <person name="Banfield J.F."/>
        </authorList>
    </citation>
    <scope>NUCLEOTIDE SEQUENCE [LARGE SCALE GENOMIC DNA]</scope>
</reference>
<dbReference type="InterPro" id="IPR014755">
    <property type="entry name" value="Cu-Rt/internalin_Ig-like"/>
</dbReference>
<dbReference type="InterPro" id="IPR032812">
    <property type="entry name" value="SbsA_Ig"/>
</dbReference>
<feature type="domain" description="SbsA Ig-like" evidence="3">
    <location>
        <begin position="551"/>
        <end position="655"/>
    </location>
</feature>
<dbReference type="EMBL" id="MHJU01000023">
    <property type="protein sequence ID" value="OGY72805.1"/>
    <property type="molecule type" value="Genomic_DNA"/>
</dbReference>
<feature type="domain" description="SbsA Ig-like" evidence="3">
    <location>
        <begin position="666"/>
        <end position="770"/>
    </location>
</feature>
<gene>
    <name evidence="4" type="ORF">A3H61_02530</name>
</gene>
<evidence type="ECO:0000313" key="5">
    <source>
        <dbReference type="Proteomes" id="UP000178315"/>
    </source>
</evidence>
<accession>A0A1G2A7Z8</accession>
<dbReference type="Pfam" id="PF13620">
    <property type="entry name" value="CarboxypepD_reg"/>
    <property type="match status" value="1"/>
</dbReference>
<feature type="compositionally biased region" description="Polar residues" evidence="2">
    <location>
        <begin position="2295"/>
        <end position="2306"/>
    </location>
</feature>
<feature type="region of interest" description="Disordered" evidence="2">
    <location>
        <begin position="2040"/>
        <end position="2068"/>
    </location>
</feature>
<evidence type="ECO:0000313" key="4">
    <source>
        <dbReference type="EMBL" id="OGY72805.1"/>
    </source>
</evidence>
<feature type="compositionally biased region" description="Low complexity" evidence="2">
    <location>
        <begin position="2040"/>
        <end position="2054"/>
    </location>
</feature>
<dbReference type="Gene3D" id="2.60.40.1220">
    <property type="match status" value="2"/>
</dbReference>
<organism evidence="4 5">
    <name type="scientific">Candidatus Jacksonbacteria bacterium RIFCSPLOWO2_02_FULL_44_20</name>
    <dbReference type="NCBI Taxonomy" id="1798460"/>
    <lineage>
        <taxon>Bacteria</taxon>
        <taxon>Candidatus Jacksoniibacteriota</taxon>
    </lineage>
</organism>
<keyword evidence="1" id="KW-0732">Signal</keyword>